<reference evidence="2" key="1">
    <citation type="journal article" date="2019" name="Beilstein J. Org. Chem.">
        <title>Nanangenines: drimane sesquiterpenoids as the dominant metabolite cohort of a novel Australian fungus, Aspergillus nanangensis.</title>
        <authorList>
            <person name="Lacey H.J."/>
            <person name="Gilchrist C.L.M."/>
            <person name="Crombie A."/>
            <person name="Kalaitzis J.A."/>
            <person name="Vuong D."/>
            <person name="Rutledge P.J."/>
            <person name="Turner P."/>
            <person name="Pitt J.I."/>
            <person name="Lacey E."/>
            <person name="Chooi Y.H."/>
            <person name="Piggott A.M."/>
        </authorList>
    </citation>
    <scope>NUCLEOTIDE SEQUENCE</scope>
    <source>
        <strain evidence="2">MST-FP2251</strain>
    </source>
</reference>
<dbReference type="AlphaFoldDB" id="A0AAD4CJW6"/>
<evidence type="ECO:0000256" key="1">
    <source>
        <dbReference type="SAM" id="MobiDB-lite"/>
    </source>
</evidence>
<dbReference type="Proteomes" id="UP001194746">
    <property type="component" value="Unassembled WGS sequence"/>
</dbReference>
<comment type="caution">
    <text evidence="2">The sequence shown here is derived from an EMBL/GenBank/DDBJ whole genome shotgun (WGS) entry which is preliminary data.</text>
</comment>
<name>A0AAD4CJW6_ASPNN</name>
<feature type="compositionally biased region" description="Polar residues" evidence="1">
    <location>
        <begin position="1"/>
        <end position="11"/>
    </location>
</feature>
<reference evidence="2" key="2">
    <citation type="submission" date="2020-02" db="EMBL/GenBank/DDBJ databases">
        <authorList>
            <person name="Gilchrist C.L.M."/>
            <person name="Chooi Y.-H."/>
        </authorList>
    </citation>
    <scope>NUCLEOTIDE SEQUENCE</scope>
    <source>
        <strain evidence="2">MST-FP2251</strain>
    </source>
</reference>
<proteinExistence type="predicted"/>
<evidence type="ECO:0000313" key="2">
    <source>
        <dbReference type="EMBL" id="KAF9887899.1"/>
    </source>
</evidence>
<protein>
    <submittedName>
        <fullName evidence="2">Uncharacterized protein</fullName>
    </submittedName>
</protein>
<feature type="region of interest" description="Disordered" evidence="1">
    <location>
        <begin position="1"/>
        <end position="27"/>
    </location>
</feature>
<accession>A0AAD4CJW6</accession>
<dbReference type="EMBL" id="VCAU01000054">
    <property type="protein sequence ID" value="KAF9887899.1"/>
    <property type="molecule type" value="Genomic_DNA"/>
</dbReference>
<gene>
    <name evidence="2" type="ORF">FE257_009421</name>
</gene>
<organism evidence="2 3">
    <name type="scientific">Aspergillus nanangensis</name>
    <dbReference type="NCBI Taxonomy" id="2582783"/>
    <lineage>
        <taxon>Eukaryota</taxon>
        <taxon>Fungi</taxon>
        <taxon>Dikarya</taxon>
        <taxon>Ascomycota</taxon>
        <taxon>Pezizomycotina</taxon>
        <taxon>Eurotiomycetes</taxon>
        <taxon>Eurotiomycetidae</taxon>
        <taxon>Eurotiales</taxon>
        <taxon>Aspergillaceae</taxon>
        <taxon>Aspergillus</taxon>
        <taxon>Aspergillus subgen. Circumdati</taxon>
    </lineage>
</organism>
<evidence type="ECO:0000313" key="3">
    <source>
        <dbReference type="Proteomes" id="UP001194746"/>
    </source>
</evidence>
<keyword evidence="3" id="KW-1185">Reference proteome</keyword>
<sequence>MSPTNDSSKNTSHSRRTSDDYRRNRGTISHCGRHSNDWLFGGFSFRDTKS</sequence>